<organism evidence="18 41">
    <name type="scientific">Listeria monocytogenes</name>
    <dbReference type="NCBI Taxonomy" id="1639"/>
    <lineage>
        <taxon>Bacteria</taxon>
        <taxon>Bacillati</taxon>
        <taxon>Bacillota</taxon>
        <taxon>Bacilli</taxon>
        <taxon>Bacillales</taxon>
        <taxon>Listeriaceae</taxon>
        <taxon>Listeria</taxon>
    </lineage>
</organism>
<evidence type="ECO:0000313" key="19">
    <source>
        <dbReference type="EMBL" id="EAH2281649.1"/>
    </source>
</evidence>
<dbReference type="Proteomes" id="UP000427828">
    <property type="component" value="Unassembled WGS sequence"/>
</dbReference>
<reference evidence="30 31" key="3">
    <citation type="submission" date="2018-06" db="EMBL/GenBank/DDBJ databases">
        <authorList>
            <consortium name="GenomeTrakr: Next Generation Sequencing Network for Food Pathogen Tracability"/>
        </authorList>
    </citation>
    <scope>NUCLEOTIDE SEQUENCE [LARGE SCALE GENOMIC DNA]</scope>
    <source>
        <strain evidence="11 31">CFSAN008042</strain>
        <strain evidence="16 37">CFSAN063727</strain>
        <strain evidence="13 32">FDA00006494</strain>
        <strain evidence="10 30">FDA00007096</strain>
        <strain evidence="12 33">FDA00008584</strain>
        <strain evidence="22 34">FLAG-51482A</strain>
        <strain evidence="21 36">LS1344</strain>
    </source>
</reference>
<dbReference type="Proteomes" id="UP000843775">
    <property type="component" value="Unassembled WGS sequence"/>
</dbReference>
<feature type="transmembrane region" description="Helical" evidence="8">
    <location>
        <begin position="7"/>
        <end position="33"/>
    </location>
</feature>
<dbReference type="CDD" id="cd17391">
    <property type="entry name" value="MFS_MdtG_MDR_like"/>
    <property type="match status" value="1"/>
</dbReference>
<evidence type="ECO:0000313" key="38">
    <source>
        <dbReference type="Proteomes" id="UP000530452"/>
    </source>
</evidence>
<evidence type="ECO:0000259" key="9">
    <source>
        <dbReference type="PROSITE" id="PS50850"/>
    </source>
</evidence>
<keyword evidence="6 8" id="KW-1133">Transmembrane helix</keyword>
<evidence type="ECO:0000313" key="43">
    <source>
        <dbReference type="Proteomes" id="UP000843503"/>
    </source>
</evidence>
<dbReference type="EMBL" id="AAAIXK010000004">
    <property type="protein sequence ID" value="EAC5550478.1"/>
    <property type="molecule type" value="Genomic_DNA"/>
</dbReference>
<dbReference type="PANTHER" id="PTHR43414">
    <property type="entry name" value="MULTIDRUG RESISTANCE PROTEIN MDTG"/>
    <property type="match status" value="1"/>
</dbReference>
<keyword evidence="2" id="KW-0813">Transport</keyword>
<evidence type="ECO:0000313" key="37">
    <source>
        <dbReference type="Proteomes" id="UP000528151"/>
    </source>
</evidence>
<evidence type="ECO:0000313" key="25">
    <source>
        <dbReference type="EMBL" id="HAJ9593412.1"/>
    </source>
</evidence>
<evidence type="ECO:0000313" key="18">
    <source>
        <dbReference type="EMBL" id="EAG9518834.1"/>
    </source>
</evidence>
<dbReference type="Proteomes" id="UP000530452">
    <property type="component" value="Unassembled WGS sequence"/>
</dbReference>
<evidence type="ECO:0000256" key="4">
    <source>
        <dbReference type="ARBA" id="ARBA00022519"/>
    </source>
</evidence>
<evidence type="ECO:0000313" key="32">
    <source>
        <dbReference type="Proteomes" id="UP000379076"/>
    </source>
</evidence>
<dbReference type="GO" id="GO:0005886">
    <property type="term" value="C:plasma membrane"/>
    <property type="evidence" value="ECO:0007669"/>
    <property type="project" value="UniProtKB-SubCell"/>
</dbReference>
<reference evidence="26 40" key="8">
    <citation type="submission" date="2020-06" db="EMBL/GenBank/DDBJ databases">
        <title>Two Listeria outbreaks in Switzerland in 2018 and 2020.</title>
        <authorList>
            <person name="Stevens M.J.A."/>
            <person name="Bloemberg G."/>
            <person name="Nusch-Inderbinnen M."/>
            <person name="Stephan R."/>
        </authorList>
    </citation>
    <scope>NUCLEOTIDE SEQUENCE [LARGE SCALE GENOMIC DNA]</scope>
    <source>
        <strain evidence="26 40">N18-0707</strain>
    </source>
</reference>
<protein>
    <submittedName>
        <fullName evidence="18">Multidrug efflux MFS transporter Lde</fullName>
    </submittedName>
    <submittedName>
        <fullName evidence="27">Tetracycline resistance protein, class B</fullName>
    </submittedName>
</protein>
<evidence type="ECO:0000313" key="28">
    <source>
        <dbReference type="Proteomes" id="UP000272537"/>
    </source>
</evidence>
<dbReference type="FunFam" id="1.20.1250.20:FF:000020">
    <property type="entry name" value="Multidrug resistance protein MdtG"/>
    <property type="match status" value="1"/>
</dbReference>
<evidence type="ECO:0000313" key="34">
    <source>
        <dbReference type="Proteomes" id="UP000427828"/>
    </source>
</evidence>
<dbReference type="KEGG" id="lmok:CQ02_14025"/>
<comment type="caution">
    <text evidence="18">The sequence shown here is derived from an EMBL/GenBank/DDBJ whole genome shotgun (WGS) entry which is preliminary data.</text>
</comment>
<dbReference type="EMBL" id="AABBZO010000001">
    <property type="protein sequence ID" value="EAG4460823.1"/>
    <property type="molecule type" value="Genomic_DNA"/>
</dbReference>
<evidence type="ECO:0000313" key="44">
    <source>
        <dbReference type="Proteomes" id="UP000843775"/>
    </source>
</evidence>
<evidence type="ECO:0000313" key="10">
    <source>
        <dbReference type="EMBL" id="EAC5550478.1"/>
    </source>
</evidence>
<dbReference type="Proteomes" id="UP000548278">
    <property type="component" value="Unassembled WGS sequence"/>
</dbReference>
<proteinExistence type="predicted"/>
<evidence type="ECO:0000313" key="13">
    <source>
        <dbReference type="EMBL" id="EAE1339022.1"/>
    </source>
</evidence>
<dbReference type="Proteomes" id="UP000365297">
    <property type="component" value="Unassembled WGS sequence"/>
</dbReference>
<dbReference type="PROSITE" id="PS50850">
    <property type="entry name" value="MFS"/>
    <property type="match status" value="1"/>
</dbReference>
<dbReference type="Proteomes" id="UP000403352">
    <property type="component" value="Unassembled WGS sequence"/>
</dbReference>
<dbReference type="Proteomes" id="UP000358545">
    <property type="component" value="Unassembled WGS sequence"/>
</dbReference>
<dbReference type="Proteomes" id="UP000272537">
    <property type="component" value="Unassembled WGS sequence"/>
</dbReference>
<evidence type="ECO:0000313" key="20">
    <source>
        <dbReference type="EMBL" id="EAH3293846.1"/>
    </source>
</evidence>
<dbReference type="InterPro" id="IPR001958">
    <property type="entry name" value="Tet-R_TetA/multi-R_MdtG-like"/>
</dbReference>
<evidence type="ECO:0000313" key="33">
    <source>
        <dbReference type="Proteomes" id="UP000403352"/>
    </source>
</evidence>
<dbReference type="EMBL" id="AAAQQZ010000004">
    <property type="protein sequence ID" value="EAE1339022.1"/>
    <property type="molecule type" value="Genomic_DNA"/>
</dbReference>
<evidence type="ECO:0000256" key="6">
    <source>
        <dbReference type="ARBA" id="ARBA00022989"/>
    </source>
</evidence>
<feature type="transmembrane region" description="Helical" evidence="8">
    <location>
        <begin position="282"/>
        <end position="301"/>
    </location>
</feature>
<dbReference type="EMBL" id="AABAGT010000005">
    <property type="protein sequence ID" value="EAG0866468.1"/>
    <property type="molecule type" value="Genomic_DNA"/>
</dbReference>
<evidence type="ECO:0000313" key="40">
    <source>
        <dbReference type="Proteomes" id="UP000544530"/>
    </source>
</evidence>
<reference evidence="38 39" key="4">
    <citation type="submission" date="2019-04" db="EMBL/GenBank/DDBJ databases">
        <authorList>
            <person name="Ashton P.M."/>
            <person name="Dallman T."/>
            <person name="Nair S."/>
            <person name="De Pinna E."/>
            <person name="Peters T."/>
            <person name="Grant K."/>
        </authorList>
    </citation>
    <scope>NUCLEOTIDE SEQUENCE [LARGE SCALE GENOMIC DNA]</scope>
    <source>
        <strain evidence="19 39">282333</strain>
        <strain evidence="20 38">282352</strain>
        <strain evidence="18 41">289003</strain>
        <strain evidence="14">RL15000286</strain>
    </source>
</reference>
<dbReference type="InterPro" id="IPR036259">
    <property type="entry name" value="MFS_trans_sf"/>
</dbReference>
<accession>A0A0B8QWK6</accession>
<evidence type="ECO:0000256" key="3">
    <source>
        <dbReference type="ARBA" id="ARBA00022475"/>
    </source>
</evidence>
<evidence type="ECO:0000256" key="5">
    <source>
        <dbReference type="ARBA" id="ARBA00022692"/>
    </source>
</evidence>
<feature type="transmembrane region" description="Helical" evidence="8">
    <location>
        <begin position="247"/>
        <end position="270"/>
    </location>
</feature>
<evidence type="ECO:0000313" key="22">
    <source>
        <dbReference type="EMBL" id="ECX6924458.1"/>
    </source>
</evidence>
<evidence type="ECO:0000313" key="24">
    <source>
        <dbReference type="EMBL" id="HAC1753515.1"/>
    </source>
</evidence>
<evidence type="ECO:0000313" key="14">
    <source>
        <dbReference type="EMBL" id="EAE4941739.1"/>
    </source>
</evidence>
<evidence type="ECO:0000256" key="1">
    <source>
        <dbReference type="ARBA" id="ARBA00004651"/>
    </source>
</evidence>
<evidence type="ECO:0000313" key="27">
    <source>
        <dbReference type="EMBL" id="RKA09526.1"/>
    </source>
</evidence>
<dbReference type="EMBL" id="AAAJWF010000003">
    <property type="protein sequence ID" value="EAC7480228.1"/>
    <property type="molecule type" value="Genomic_DNA"/>
</dbReference>
<evidence type="ECO:0000313" key="21">
    <source>
        <dbReference type="EMBL" id="EAH4242587.1"/>
    </source>
</evidence>
<dbReference type="Proteomes" id="UP000544530">
    <property type="component" value="Unassembled WGS sequence"/>
</dbReference>
<evidence type="ECO:0000313" key="16">
    <source>
        <dbReference type="EMBL" id="EAG4460823.1"/>
    </source>
</evidence>
<dbReference type="EMBL" id="DABJAN010000003">
    <property type="protein sequence ID" value="HAJ9593412.1"/>
    <property type="molecule type" value="Genomic_DNA"/>
</dbReference>
<sequence>MENWKKNLYVVWVGCFLTGTGLNLIMPFLPLYIEELGVHNPDQVSMWSGIALSSTFLVSAIMSPIWGKLADQKGRRIMLLRAALGMAIAMILMGLVSNVYQFVGLRLLMGIFSGYISTANALIATQVPRHRSGWALGALSTAAVSGVLIGPLIGGALSDTFGVRPVFYITGALLLGSFFLTLFFVKEKFTPVEKKEMRSGKEVFLSLKNPGLIISLFITTMMIQIASNSVNPILTLYVRDLAGNAQNIAFISGMIASVPGVAALIAAPRLGRWGDRIGSERILLGALIGSMLLQIPMAFAQNPLQLGILRFLLGLTDGALLPAVQSLLTKNTPREVSGRIFGYNQSFQYIGNVIGPLVGSSVAAHFGYGDVFLVVAGFIFINVLISFYFNRKMHGEKGNHAN</sequence>
<dbReference type="Proteomes" id="UP000368512">
    <property type="component" value="Unassembled WGS sequence"/>
</dbReference>
<keyword evidence="4" id="KW-0997">Cell inner membrane</keyword>
<dbReference type="Proteomes" id="UP000379076">
    <property type="component" value="Unassembled WGS sequence"/>
</dbReference>
<evidence type="ECO:0000313" key="15">
    <source>
        <dbReference type="EMBL" id="EAG0866468.1"/>
    </source>
</evidence>
<evidence type="ECO:0000313" key="42">
    <source>
        <dbReference type="Proteomes" id="UP000548278"/>
    </source>
</evidence>
<dbReference type="Pfam" id="PF00083">
    <property type="entry name" value="Sugar_tr"/>
    <property type="match status" value="1"/>
</dbReference>
<dbReference type="Proteomes" id="UP000546397">
    <property type="component" value="Unassembled WGS sequence"/>
</dbReference>
<evidence type="ECO:0000256" key="2">
    <source>
        <dbReference type="ARBA" id="ARBA00022448"/>
    </source>
</evidence>
<feature type="transmembrane region" description="Helical" evidence="8">
    <location>
        <begin position="206"/>
        <end position="227"/>
    </location>
</feature>
<feature type="domain" description="Major facilitator superfamily (MFS) profile" evidence="9">
    <location>
        <begin position="7"/>
        <end position="394"/>
    </location>
</feature>
<comment type="subcellular location">
    <subcellularLocation>
        <location evidence="1">Cell membrane</location>
        <topology evidence="1">Multi-pass membrane protein</topology>
    </subcellularLocation>
</comment>
<evidence type="ECO:0000256" key="8">
    <source>
        <dbReference type="SAM" id="Phobius"/>
    </source>
</evidence>
<evidence type="ECO:0000313" key="11">
    <source>
        <dbReference type="EMBL" id="EAC7480228.1"/>
    </source>
</evidence>
<dbReference type="InterPro" id="IPR011701">
    <property type="entry name" value="MFS"/>
</dbReference>
<dbReference type="AlphaFoldDB" id="A0A0B8QWK6"/>
<feature type="transmembrane region" description="Helical" evidence="8">
    <location>
        <begin position="372"/>
        <end position="389"/>
    </location>
</feature>
<feature type="transmembrane region" description="Helical" evidence="8">
    <location>
        <begin position="166"/>
        <end position="185"/>
    </location>
</feature>
<feature type="transmembrane region" description="Helical" evidence="8">
    <location>
        <begin position="349"/>
        <end position="366"/>
    </location>
</feature>
<dbReference type="Proteomes" id="UP000527632">
    <property type="component" value="Unassembled WGS sequence"/>
</dbReference>
<dbReference type="Proteomes" id="UP000528151">
    <property type="component" value="Unassembled WGS sequence"/>
</dbReference>
<dbReference type="EMBL" id="JACAVN010000002">
    <property type="protein sequence ID" value="NYA00948.1"/>
    <property type="molecule type" value="Genomic_DNA"/>
</dbReference>
<reference evidence="43 44" key="2">
    <citation type="journal article" date="2018" name="Genome Biol.">
        <title>SKESA: strategic k-mer extension for scrupulous assemblies.</title>
        <authorList>
            <person name="Souvorov A."/>
            <person name="Agarwala R."/>
            <person name="Lipman D.J."/>
        </authorList>
    </citation>
    <scope>NUCLEOTIDE SEQUENCE [LARGE SCALE GENOMIC DNA]</scope>
    <source>
        <strain evidence="25">2017-325981-023-01</strain>
        <strain evidence="24 44">DMG1500109</strain>
    </source>
</reference>
<keyword evidence="3" id="KW-1003">Cell membrane</keyword>
<gene>
    <name evidence="18" type="primary">lde</name>
    <name evidence="27" type="synonym">teta_2</name>
    <name evidence="15" type="ORF">A8L61_04130</name>
    <name evidence="17" type="ORF">AB917_00845</name>
    <name evidence="13" type="ORF">ART25_08910</name>
    <name evidence="10" type="ORF">ARY78_08565</name>
    <name evidence="22" type="ORF">BCZ19_07240</name>
    <name evidence="16" type="ORF">CA369_00845</name>
    <name evidence="19" type="ORF">D4920_06165</name>
    <name evidence="18" type="ORF">D4B11_03555</name>
    <name evidence="20" type="ORF">D5N24_05510</name>
    <name evidence="11" type="ORF">DQ70_05995</name>
    <name evidence="27" type="ORF">DYZ80_01170</name>
    <name evidence="14" type="ORF">E1W56_06740</name>
    <name evidence="21" type="ORF">E5F58_11385</name>
    <name evidence="23" type="ORF">F6515_13500</name>
    <name evidence="24" type="ORF">GI949_00830</name>
    <name evidence="25" type="ORF">HQN34_001614</name>
    <name evidence="26" type="ORF">HZJ64_03805</name>
    <name evidence="12" type="ORF">QD52_04950</name>
</gene>
<evidence type="ECO:0000313" key="26">
    <source>
        <dbReference type="EMBL" id="NYA00948.1"/>
    </source>
</evidence>
<dbReference type="Pfam" id="PF07690">
    <property type="entry name" value="MFS_1"/>
    <property type="match status" value="1"/>
</dbReference>
<dbReference type="InterPro" id="IPR020846">
    <property type="entry name" value="MFS_dom"/>
</dbReference>
<dbReference type="EMBL" id="AAASLB010000003">
    <property type="protein sequence ID" value="EAE4941739.1"/>
    <property type="molecule type" value="Genomic_DNA"/>
</dbReference>
<keyword evidence="5 8" id="KW-0812">Transmembrane</keyword>
<feature type="transmembrane region" description="Helical" evidence="8">
    <location>
        <begin position="307"/>
        <end position="328"/>
    </location>
</feature>
<dbReference type="EMBL" id="QXLS01000002">
    <property type="protein sequence ID" value="RKA09526.1"/>
    <property type="molecule type" value="Genomic_DNA"/>
</dbReference>
<evidence type="ECO:0000313" key="36">
    <source>
        <dbReference type="Proteomes" id="UP000527632"/>
    </source>
</evidence>
<dbReference type="EMBL" id="DAAJZA010000001">
    <property type="protein sequence ID" value="HAC1753515.1"/>
    <property type="molecule type" value="Genomic_DNA"/>
</dbReference>
<dbReference type="EMBL" id="AALGDA010000063">
    <property type="protein sequence ID" value="ECY9784001.1"/>
    <property type="molecule type" value="Genomic_DNA"/>
</dbReference>
<dbReference type="GO" id="GO:0022857">
    <property type="term" value="F:transmembrane transporter activity"/>
    <property type="evidence" value="ECO:0007669"/>
    <property type="project" value="InterPro"/>
</dbReference>
<dbReference type="KEGG" id="lmv:Y193_01880"/>
<evidence type="ECO:0000313" key="35">
    <source>
        <dbReference type="Proteomes" id="UP000489121"/>
    </source>
</evidence>
<feature type="transmembrane region" description="Helical" evidence="8">
    <location>
        <begin position="103"/>
        <end position="123"/>
    </location>
</feature>
<evidence type="ECO:0000313" key="30">
    <source>
        <dbReference type="Proteomes" id="UP000365297"/>
    </source>
</evidence>
<dbReference type="Gene3D" id="1.20.1250.20">
    <property type="entry name" value="MFS general substrate transporter like domains"/>
    <property type="match status" value="2"/>
</dbReference>
<dbReference type="Proteomes" id="UP000393182">
    <property type="component" value="Unassembled WGS sequence"/>
</dbReference>
<feature type="transmembrane region" description="Helical" evidence="8">
    <location>
        <begin position="45"/>
        <end position="66"/>
    </location>
</feature>
<dbReference type="Proteomes" id="UP000489121">
    <property type="component" value="Unassembled WGS sequence"/>
</dbReference>
<reference evidence="23 35" key="6">
    <citation type="submission" date="2019-09" db="EMBL/GenBank/DDBJ databases">
        <authorList>
            <consortium name="PulseNet: The National Subtyping Network for Foodborne Disease Surveillance"/>
            <person name="Tarr C.L."/>
            <person name="Trees E."/>
            <person name="Katz L.S."/>
            <person name="Carleton-Romer H.A."/>
            <person name="Stroika S."/>
            <person name="Kucerova Z."/>
            <person name="Roache K.F."/>
            <person name="Sabol A.L."/>
            <person name="Besser J."/>
            <person name="Gerner-Smidt P."/>
        </authorList>
    </citation>
    <scope>NUCLEOTIDE SEQUENCE [LARGE SCALE GENOMIC DNA]</scope>
    <source>
        <strain evidence="15 29">PNUSAL002180</strain>
        <strain evidence="23 35">PNUSAL005692</strain>
    </source>
</reference>
<keyword evidence="7 8" id="KW-0472">Membrane</keyword>
<name>A0A0B8QWK6_LISMN</name>
<dbReference type="FunFam" id="1.20.1250.20:FF:000022">
    <property type="entry name" value="Multidrug resistance protein MdtG"/>
    <property type="match status" value="1"/>
</dbReference>
<feature type="transmembrane region" description="Helical" evidence="8">
    <location>
        <begin position="78"/>
        <end position="97"/>
    </location>
</feature>
<dbReference type="EMBL" id="AABFVG010000003">
    <property type="protein sequence ID" value="EAH2281649.1"/>
    <property type="molecule type" value="Genomic_DNA"/>
</dbReference>
<dbReference type="NCBIfam" id="NF007372">
    <property type="entry name" value="PRK09874.1"/>
    <property type="match status" value="1"/>
</dbReference>
<evidence type="ECO:0000313" key="41">
    <source>
        <dbReference type="Proteomes" id="UP000546397"/>
    </source>
</evidence>
<evidence type="ECO:0000313" key="39">
    <source>
        <dbReference type="Proteomes" id="UP000533021"/>
    </source>
</evidence>
<dbReference type="EMBL" id="AALAQH010000003">
    <property type="protein sequence ID" value="ECX6924458.1"/>
    <property type="molecule type" value="Genomic_DNA"/>
</dbReference>
<reference evidence="17 42" key="5">
    <citation type="submission" date="2019-04" db="EMBL/GenBank/DDBJ databases">
        <authorList>
            <consortium name="GenomeTrakr network: Whole genome sequencing for foodborne pathogen traceback"/>
        </authorList>
    </citation>
    <scope>NUCLEOTIDE SEQUENCE [LARGE SCALE GENOMIC DNA]</scope>
    <source>
        <strain evidence="17 42">CFSAN004300</strain>
    </source>
</reference>
<dbReference type="PRINTS" id="PR01035">
    <property type="entry name" value="TCRTETA"/>
</dbReference>
<evidence type="ECO:0000313" key="31">
    <source>
        <dbReference type="Proteomes" id="UP000368512"/>
    </source>
</evidence>
<dbReference type="RefSeq" id="WP_003730743.1">
    <property type="nucleotide sequence ID" value="NC_021825.2"/>
</dbReference>
<evidence type="ECO:0000313" key="12">
    <source>
        <dbReference type="EMBL" id="EAD1184432.1"/>
    </source>
</evidence>
<dbReference type="EMBL" id="AABEMN010000004">
    <property type="protein sequence ID" value="EAG9518834.1"/>
    <property type="molecule type" value="Genomic_DNA"/>
</dbReference>
<reference evidence="27 28" key="1">
    <citation type="journal article" date="2018" name="BMC Genomics">
        <title>Genes significantly associated with lineage II food isolates of Listeria monocytogenes.</title>
        <authorList>
            <person name="Pirone-Davies C."/>
            <person name="Chen Y."/>
            <person name="Pightling A."/>
            <person name="Ryan G."/>
            <person name="Wang Y."/>
            <person name="Yao K."/>
            <person name="Hoffmann M."/>
            <person name="Allard M.W."/>
        </authorList>
    </citation>
    <scope>NUCLEOTIDE SEQUENCE [LARGE SCALE GENOMIC DNA]</scope>
    <source>
        <strain evidence="27 28">PNUSAL000550</strain>
    </source>
</reference>
<dbReference type="EMBL" id="AABGHY010000003">
    <property type="protein sequence ID" value="EAH3293846.1"/>
    <property type="molecule type" value="Genomic_DNA"/>
</dbReference>
<dbReference type="SUPFAM" id="SSF103473">
    <property type="entry name" value="MFS general substrate transporter"/>
    <property type="match status" value="1"/>
</dbReference>
<feature type="transmembrane region" description="Helical" evidence="8">
    <location>
        <begin position="135"/>
        <end position="154"/>
    </location>
</feature>
<dbReference type="Proteomes" id="UP000533021">
    <property type="component" value="Unassembled WGS sequence"/>
</dbReference>
<reference evidence="24" key="7">
    <citation type="submission" date="2019-11" db="EMBL/GenBank/DDBJ databases">
        <authorList>
            <consortium name="NCBI Pathogen Detection Project"/>
        </authorList>
    </citation>
    <scope>NUCLEOTIDE SEQUENCE</scope>
    <source>
        <strain evidence="25">2017-325981-023-01</strain>
        <strain evidence="24">DMG1500109</strain>
    </source>
</reference>
<dbReference type="InterPro" id="IPR005828">
    <property type="entry name" value="MFS_sugar_transport-like"/>
</dbReference>
<evidence type="ECO:0000313" key="17">
    <source>
        <dbReference type="EMBL" id="EAG6989141.1"/>
    </source>
</evidence>
<dbReference type="EMBL" id="AABGUK010000004">
    <property type="protein sequence ID" value="EAH4242587.1"/>
    <property type="molecule type" value="Genomic_DNA"/>
</dbReference>
<evidence type="ECO:0000313" key="23">
    <source>
        <dbReference type="EMBL" id="ECY9784001.1"/>
    </source>
</evidence>
<evidence type="ECO:0000256" key="7">
    <source>
        <dbReference type="ARBA" id="ARBA00023136"/>
    </source>
</evidence>
<dbReference type="Proteomes" id="UP000843503">
    <property type="component" value="Unassembled WGS sequence"/>
</dbReference>
<evidence type="ECO:0000313" key="29">
    <source>
        <dbReference type="Proteomes" id="UP000358545"/>
    </source>
</evidence>
<dbReference type="EMBL" id="AAALRN010000002">
    <property type="protein sequence ID" value="EAD1184432.1"/>
    <property type="molecule type" value="Genomic_DNA"/>
</dbReference>
<dbReference type="EMBL" id="AABDGJ010000001">
    <property type="protein sequence ID" value="EAG6989141.1"/>
    <property type="molecule type" value="Genomic_DNA"/>
</dbReference>
<dbReference type="PANTHER" id="PTHR43414:SF6">
    <property type="entry name" value="MULTIDRUG RESISTANCE PROTEIN MDTG"/>
    <property type="match status" value="1"/>
</dbReference>